<evidence type="ECO:0000259" key="3">
    <source>
        <dbReference type="PROSITE" id="PS51371"/>
    </source>
</evidence>
<protein>
    <submittedName>
        <fullName evidence="4">CBS domain protein</fullName>
    </submittedName>
</protein>
<dbReference type="SUPFAM" id="SSF54631">
    <property type="entry name" value="CBS-domain pair"/>
    <property type="match status" value="1"/>
</dbReference>
<dbReference type="InterPro" id="IPR000644">
    <property type="entry name" value="CBS_dom"/>
</dbReference>
<evidence type="ECO:0000313" key="4">
    <source>
        <dbReference type="EMBL" id="RKR91849.1"/>
    </source>
</evidence>
<dbReference type="InterPro" id="IPR051257">
    <property type="entry name" value="Diverse_CBS-Domain"/>
</dbReference>
<comment type="caution">
    <text evidence="4">The sequence shown here is derived from an EMBL/GenBank/DDBJ whole genome shotgun (WGS) entry which is preliminary data.</text>
</comment>
<reference evidence="4 5" key="1">
    <citation type="submission" date="2018-10" db="EMBL/GenBank/DDBJ databases">
        <title>Sequencing the genomes of 1000 actinobacteria strains.</title>
        <authorList>
            <person name="Klenk H.-P."/>
        </authorList>
    </citation>
    <scope>NUCLEOTIDE SEQUENCE [LARGE SCALE GENOMIC DNA]</scope>
    <source>
        <strain evidence="4 5">DSM 45175</strain>
    </source>
</reference>
<keyword evidence="1 2" id="KW-0129">CBS domain</keyword>
<evidence type="ECO:0000256" key="1">
    <source>
        <dbReference type="ARBA" id="ARBA00023122"/>
    </source>
</evidence>
<keyword evidence="5" id="KW-1185">Reference proteome</keyword>
<accession>A0A495JUN9</accession>
<gene>
    <name evidence="4" type="ORF">BDK92_6273</name>
</gene>
<dbReference type="RefSeq" id="WP_211349427.1">
    <property type="nucleotide sequence ID" value="NZ_RBKT01000001.1"/>
</dbReference>
<evidence type="ECO:0000313" key="5">
    <source>
        <dbReference type="Proteomes" id="UP000277671"/>
    </source>
</evidence>
<dbReference type="InterPro" id="IPR046342">
    <property type="entry name" value="CBS_dom_sf"/>
</dbReference>
<name>A0A495JUN9_9ACTN</name>
<dbReference type="Gene3D" id="3.10.580.10">
    <property type="entry name" value="CBS-domain"/>
    <property type="match status" value="1"/>
</dbReference>
<sequence>MTTARDIMTPGTTCIGEDDDMLTAARRMAELGIGSMPICGSDNRLKGMLTDRDIVIKVLAEGRDPASVTAGELAQGKPVTIGADDDAEEILHTMGSYQVRRLPVIDGHELVGVVAVADVARAMSDRPVGDLIDAISQN</sequence>
<feature type="domain" description="CBS" evidence="3">
    <location>
        <begin position="73"/>
        <end position="131"/>
    </location>
</feature>
<dbReference type="PANTHER" id="PTHR43080">
    <property type="entry name" value="CBS DOMAIN-CONTAINING PROTEIN CBSX3, MITOCHONDRIAL"/>
    <property type="match status" value="1"/>
</dbReference>
<dbReference type="Proteomes" id="UP000277671">
    <property type="component" value="Unassembled WGS sequence"/>
</dbReference>
<organism evidence="4 5">
    <name type="scientific">Micromonospora pisi</name>
    <dbReference type="NCBI Taxonomy" id="589240"/>
    <lineage>
        <taxon>Bacteria</taxon>
        <taxon>Bacillati</taxon>
        <taxon>Actinomycetota</taxon>
        <taxon>Actinomycetes</taxon>
        <taxon>Micromonosporales</taxon>
        <taxon>Micromonosporaceae</taxon>
        <taxon>Micromonospora</taxon>
    </lineage>
</organism>
<dbReference type="PROSITE" id="PS51371">
    <property type="entry name" value="CBS"/>
    <property type="match status" value="2"/>
</dbReference>
<evidence type="ECO:0000256" key="2">
    <source>
        <dbReference type="PROSITE-ProRule" id="PRU00703"/>
    </source>
</evidence>
<dbReference type="Pfam" id="PF00571">
    <property type="entry name" value="CBS"/>
    <property type="match status" value="2"/>
</dbReference>
<feature type="domain" description="CBS" evidence="3">
    <location>
        <begin position="8"/>
        <end position="65"/>
    </location>
</feature>
<dbReference type="PANTHER" id="PTHR43080:SF2">
    <property type="entry name" value="CBS DOMAIN-CONTAINING PROTEIN"/>
    <property type="match status" value="1"/>
</dbReference>
<dbReference type="AlphaFoldDB" id="A0A495JUN9"/>
<proteinExistence type="predicted"/>
<dbReference type="EMBL" id="RBKT01000001">
    <property type="protein sequence ID" value="RKR91849.1"/>
    <property type="molecule type" value="Genomic_DNA"/>
</dbReference>
<dbReference type="SMART" id="SM00116">
    <property type="entry name" value="CBS"/>
    <property type="match status" value="2"/>
</dbReference>